<comment type="caution">
    <text evidence="1">The sequence shown here is derived from an EMBL/GenBank/DDBJ whole genome shotgun (WGS) entry which is preliminary data.</text>
</comment>
<dbReference type="AlphaFoldDB" id="A0A171DLI9"/>
<keyword evidence="2" id="KW-1185">Reference proteome</keyword>
<name>A0A171DLI9_9ACTN</name>
<evidence type="ECO:0000313" key="1">
    <source>
        <dbReference type="EMBL" id="GAT69758.1"/>
    </source>
</evidence>
<dbReference type="OrthoDB" id="3538834at2"/>
<organism evidence="1 2">
    <name type="scientific">Planomonospora sphaerica</name>
    <dbReference type="NCBI Taxonomy" id="161355"/>
    <lineage>
        <taxon>Bacteria</taxon>
        <taxon>Bacillati</taxon>
        <taxon>Actinomycetota</taxon>
        <taxon>Actinomycetes</taxon>
        <taxon>Streptosporangiales</taxon>
        <taxon>Streptosporangiaceae</taxon>
        <taxon>Planomonospora</taxon>
    </lineage>
</organism>
<dbReference type="RefSeq" id="WP_068901405.1">
    <property type="nucleotide sequence ID" value="NZ_BDCX01000014.1"/>
</dbReference>
<reference evidence="1 2" key="1">
    <citation type="journal article" date="2016" name="Genome Announc.">
        <title>Draft Genome Sequence of Planomonospora sphaerica JCM9374, a Rare Actinomycete.</title>
        <authorList>
            <person name="Dohra H."/>
            <person name="Suzuki T."/>
            <person name="Inoue Y."/>
            <person name="Kodani S."/>
        </authorList>
    </citation>
    <scope>NUCLEOTIDE SEQUENCE [LARGE SCALE GENOMIC DNA]</scope>
    <source>
        <strain evidence="1 2">JCM 9374</strain>
    </source>
</reference>
<dbReference type="Proteomes" id="UP000077701">
    <property type="component" value="Unassembled WGS sequence"/>
</dbReference>
<sequence length="122" mass="12954">MGYELRVERPALLTFAELADVLGRAGFEYRGSQEAGEILARHGDGVHVVAAWNGTLSGAPGSDWQVAQLVRVSALLGAHLVGEDGESYTVRDGVVEQVNGSASYEFGRIDEILAAGPAVWRS</sequence>
<reference evidence="2" key="2">
    <citation type="submission" date="2016-04" db="EMBL/GenBank/DDBJ databases">
        <title>Planomonospora sphaerica JCM9374 whole genome shotgun sequence.</title>
        <authorList>
            <person name="Suzuki T."/>
            <person name="Dohra H."/>
            <person name="Kodani S."/>
        </authorList>
    </citation>
    <scope>NUCLEOTIDE SEQUENCE [LARGE SCALE GENOMIC DNA]</scope>
    <source>
        <strain evidence="2">JCM 9374</strain>
    </source>
</reference>
<accession>A0A171DLI9</accession>
<proteinExistence type="predicted"/>
<evidence type="ECO:0000313" key="2">
    <source>
        <dbReference type="Proteomes" id="UP000077701"/>
    </source>
</evidence>
<dbReference type="STRING" id="161355.PS9374_05435"/>
<gene>
    <name evidence="1" type="ORF">PS9374_05435</name>
</gene>
<dbReference type="EMBL" id="BDCX01000014">
    <property type="protein sequence ID" value="GAT69758.1"/>
    <property type="molecule type" value="Genomic_DNA"/>
</dbReference>
<protein>
    <submittedName>
        <fullName evidence="1">Uncharacterized protein</fullName>
    </submittedName>
</protein>